<evidence type="ECO:0000313" key="2">
    <source>
        <dbReference type="EMBL" id="KID57042.1"/>
    </source>
</evidence>
<dbReference type="Proteomes" id="UP000031327">
    <property type="component" value="Unassembled WGS sequence"/>
</dbReference>
<dbReference type="OrthoDB" id="1689651at2"/>
<keyword evidence="1" id="KW-1133">Transmembrane helix</keyword>
<proteinExistence type="predicted"/>
<dbReference type="InterPro" id="IPR009323">
    <property type="entry name" value="DUF979"/>
</dbReference>
<protein>
    <submittedName>
        <fullName evidence="2">Membrane protein</fullName>
    </submittedName>
</protein>
<dbReference type="EMBL" id="JWIC01000006">
    <property type="protein sequence ID" value="KID57042.1"/>
    <property type="molecule type" value="Genomic_DNA"/>
</dbReference>
<dbReference type="Pfam" id="PF06166">
    <property type="entry name" value="DUF979"/>
    <property type="match status" value="1"/>
</dbReference>
<feature type="transmembrane region" description="Helical" evidence="1">
    <location>
        <begin position="230"/>
        <end position="254"/>
    </location>
</feature>
<feature type="transmembrane region" description="Helical" evidence="1">
    <location>
        <begin position="75"/>
        <end position="97"/>
    </location>
</feature>
<accession>A0A0C1QPR0</accession>
<gene>
    <name evidence="2" type="ORF">JF50_14370</name>
</gene>
<feature type="transmembrane region" description="Helical" evidence="1">
    <location>
        <begin position="319"/>
        <end position="337"/>
    </location>
</feature>
<comment type="caution">
    <text evidence="2">The sequence shown here is derived from an EMBL/GenBank/DDBJ whole genome shotgun (WGS) entry which is preliminary data.</text>
</comment>
<keyword evidence="1" id="KW-0472">Membrane</keyword>
<organism evidence="2 3">
    <name type="scientific">Pseudoalteromonas luteoviolacea</name>
    <dbReference type="NCBI Taxonomy" id="43657"/>
    <lineage>
        <taxon>Bacteria</taxon>
        <taxon>Pseudomonadati</taxon>
        <taxon>Pseudomonadota</taxon>
        <taxon>Gammaproteobacteria</taxon>
        <taxon>Alteromonadales</taxon>
        <taxon>Pseudoalteromonadaceae</taxon>
        <taxon>Pseudoalteromonas</taxon>
    </lineage>
</organism>
<feature type="transmembrane region" description="Helical" evidence="1">
    <location>
        <begin position="20"/>
        <end position="37"/>
    </location>
</feature>
<feature type="transmembrane region" description="Helical" evidence="1">
    <location>
        <begin position="49"/>
        <end position="69"/>
    </location>
</feature>
<name>A0A0C1QPR0_9GAMM</name>
<feature type="transmembrane region" description="Helical" evidence="1">
    <location>
        <begin position="190"/>
        <end position="210"/>
    </location>
</feature>
<reference evidence="2 3" key="1">
    <citation type="submission" date="2014-12" db="EMBL/GenBank/DDBJ databases">
        <title>Draft Genome Sequence of Pseudoalteromonas luteoviolacea HI1.</title>
        <authorList>
            <person name="Asahina A.Y."/>
            <person name="Hadfield M.G."/>
        </authorList>
    </citation>
    <scope>NUCLEOTIDE SEQUENCE [LARGE SCALE GENOMIC DNA]</scope>
    <source>
        <strain evidence="2 3">HI1</strain>
    </source>
</reference>
<keyword evidence="1" id="KW-0812">Transmembrane</keyword>
<evidence type="ECO:0000313" key="3">
    <source>
        <dbReference type="Proteomes" id="UP000031327"/>
    </source>
</evidence>
<dbReference type="RefSeq" id="WP_039610102.1">
    <property type="nucleotide sequence ID" value="NZ_JWIC01000006.1"/>
</dbReference>
<feature type="transmembrane region" description="Helical" evidence="1">
    <location>
        <begin position="151"/>
        <end position="169"/>
    </location>
</feature>
<sequence length="340" mass="36507">MSAVNHSSQAEAPALLSIENIYLLIGFLVLFLVIKTLQDKGHPKRYTTALFWMLFGNVFLFGDLSIALIGETLTYQWVGVSVIIIALLAGMGKVSMGTYYTPSDEELDQSAKSIGNKLFIPAILIPIITVICTLFLGGINLGGTYLFDQNHLTLASLTLACGGALLVAWKFTSGSPIQAIGESRRLVDSIGWAAILPQMLAMLGGVFIVANTGTAIQDIVTMFISPDNRFMLVVLYCVGMALFTMVMGNAFAAFPVMTAGIAVPFLIQGHDASPAPLVAIGMYSGYCGTLMTPMAANFNIVPAALLDLKDKYQVIKVQIPTAIALLIINIFLMYGVIFND</sequence>
<feature type="transmembrane region" description="Helical" evidence="1">
    <location>
        <begin position="118"/>
        <end position="139"/>
    </location>
</feature>
<evidence type="ECO:0000256" key="1">
    <source>
        <dbReference type="SAM" id="Phobius"/>
    </source>
</evidence>
<dbReference type="AlphaFoldDB" id="A0A0C1QPR0"/>